<proteinExistence type="predicted"/>
<dbReference type="KEGG" id="vg:80518017"/>
<evidence type="ECO:0000313" key="1">
    <source>
        <dbReference type="EMBL" id="QKU34792.1"/>
    </source>
</evidence>
<reference evidence="1" key="2">
    <citation type="journal article" date="2018" name="Nat. Commun.">
        <title>Tailed giant Tupanvirus possesses the most complete translational apparatus of the known virosphere.</title>
        <authorList>
            <person name="Abrahao J."/>
            <person name="Silva L."/>
            <person name="Silva L.S."/>
            <person name="Khalil J.Y.B."/>
            <person name="Rodrigues R."/>
            <person name="Arantes T."/>
            <person name="Assis F."/>
            <person name="Boratto P."/>
            <person name="Andrade M."/>
            <person name="Kroon E.G."/>
            <person name="Ribeiro B."/>
            <person name="Bergier I."/>
            <person name="Seligmann H."/>
            <person name="Ghigo E."/>
            <person name="Colson P."/>
            <person name="Levasseur A."/>
            <person name="Kroemer G."/>
            <person name="Raoult D."/>
            <person name="La Scola B."/>
        </authorList>
    </citation>
    <scope>NUCLEOTIDE SEQUENCE [LARGE SCALE GENOMIC DNA]</scope>
    <source>
        <strain evidence="1">Soda lake</strain>
    </source>
</reference>
<organism evidence="1">
    <name type="scientific">Tupanvirus soda lake</name>
    <dbReference type="NCBI Taxonomy" id="2126985"/>
    <lineage>
        <taxon>Viruses</taxon>
        <taxon>Varidnaviria</taxon>
        <taxon>Bamfordvirae</taxon>
        <taxon>Nucleocytoviricota</taxon>
        <taxon>Megaviricetes</taxon>
        <taxon>Imitervirales</taxon>
        <taxon>Mimiviridae</taxon>
        <taxon>Megamimivirinae</taxon>
        <taxon>Tupanvirus</taxon>
        <taxon>Tupanvirus salinum</taxon>
    </lineage>
</organism>
<sequence>MYYCIYFSVCNKYEPEQIHISTNLLESFKYMAGHLKITSGEMITKFCNSSYDIDKQTSWTSTEKIMYLEENLEDSNVITSCLPIKYYYEITKKDKDSDKRCTHKNFTVFILRTAKNGDTQEACNEMKRLIL</sequence>
<dbReference type="RefSeq" id="YP_010781441.1">
    <property type="nucleotide sequence ID" value="NC_075039.1"/>
</dbReference>
<name>A0A6N1NX29_9VIRU</name>
<accession>A0A6N1NX29</accession>
<reference evidence="1" key="1">
    <citation type="submission" date="2017-01" db="EMBL/GenBank/DDBJ databases">
        <authorList>
            <person name="Assis F.L."/>
            <person name="Abrahao J.S."/>
            <person name="Silva L."/>
            <person name="Khalil J.B."/>
            <person name="Rodrigues R."/>
            <person name="Silva L.S."/>
            <person name="Arantes T."/>
            <person name="Boratto P."/>
            <person name="Andrade M."/>
            <person name="Kroon E.G."/>
            <person name="Ribeiro B."/>
            <person name="Bergier I."/>
            <person name="Seligmann H."/>
            <person name="Ghigo E."/>
            <person name="Colson P."/>
            <person name="Levasseur A."/>
            <person name="Raoult D."/>
            <person name="Scola B.L."/>
        </authorList>
    </citation>
    <scope>NUCLEOTIDE SEQUENCE</scope>
    <source>
        <strain evidence="1">Soda lake</strain>
    </source>
</reference>
<dbReference type="EMBL" id="KY523104">
    <property type="protein sequence ID" value="QKU34792.1"/>
    <property type="molecule type" value="Genomic_DNA"/>
</dbReference>
<protein>
    <submittedName>
        <fullName evidence="1">Putative orfan</fullName>
    </submittedName>
</protein>
<dbReference type="GeneID" id="80518017"/>